<evidence type="ECO:0000256" key="6">
    <source>
        <dbReference type="RuleBase" id="RU003560"/>
    </source>
</evidence>
<comment type="cofactor">
    <cofactor evidence="1">
        <name>pyridoxal 5'-phosphate</name>
        <dbReference type="ChEBI" id="CHEBI:597326"/>
    </cofactor>
</comment>
<dbReference type="InterPro" id="IPR015422">
    <property type="entry name" value="PyrdxlP-dep_Trfase_small"/>
</dbReference>
<dbReference type="CDD" id="cd00610">
    <property type="entry name" value="OAT_like"/>
    <property type="match status" value="1"/>
</dbReference>
<dbReference type="GO" id="GO:0016223">
    <property type="term" value="F:beta-alanine:pyruvate transaminase activity"/>
    <property type="evidence" value="ECO:0007669"/>
    <property type="project" value="UniProtKB-EC"/>
</dbReference>
<dbReference type="Gene3D" id="3.90.1150.10">
    <property type="entry name" value="Aspartate Aminotransferase, domain 1"/>
    <property type="match status" value="1"/>
</dbReference>
<evidence type="ECO:0000256" key="2">
    <source>
        <dbReference type="ARBA" id="ARBA00008954"/>
    </source>
</evidence>
<dbReference type="InterPro" id="IPR015421">
    <property type="entry name" value="PyrdxlP-dep_Trfase_major"/>
</dbReference>
<keyword evidence="4 7" id="KW-0808">Transferase</keyword>
<dbReference type="PANTHER" id="PTHR43094:SF1">
    <property type="entry name" value="AMINOTRANSFERASE CLASS-III"/>
    <property type="match status" value="1"/>
</dbReference>
<protein>
    <submittedName>
        <fullName evidence="7">Beta-alanine--pyruvate aminotransferase</fullName>
        <ecNumber evidence="7">2.6.1.18</ecNumber>
    </submittedName>
</protein>
<dbReference type="AlphaFoldDB" id="A0A1D3JRH4"/>
<dbReference type="InterPro" id="IPR049704">
    <property type="entry name" value="Aminotrans_3_PPA_site"/>
</dbReference>
<sequence length="436" mass="47293">MTTNLDHQWMPFTDNREFQRAPQLFVRAKGLSYWTADGRELLDGSSGLFCSAAGHGRSEIAEAVSRQLMTLDFTPHFQRGSPLSFELAERLSELLPEGLNKLFFTNSGSESVDSAMKIALAYHRARGEGQRTRFVSREWAYHGVNFGGVALSGMMRNRQTFAAGGLPHVSHMRHTWQQEQRFQLGEPNSDTDLASDLERIIATHGADSIAACFVEPIAGSIGVYVPPAGYLKRLRDICDTHAILLVFDEVITGIGRTGKAFAAQSFNVKPDIITMAKALTNGAVPMGAVAVDQAIFDTVVGASKGAGPEFFHGYTYSGHPVACAAALASLDIYRDEDLFAKGEKLSPYFLECVSGLRGLPQVSDLRGYGLLSGIQLTPGETPGAKGNRVQRALYEAGLHVKTTGDAIIFAPALVAERQHVDAMIDILKTTLGQENL</sequence>
<dbReference type="PANTHER" id="PTHR43094">
    <property type="entry name" value="AMINOTRANSFERASE"/>
    <property type="match status" value="1"/>
</dbReference>
<gene>
    <name evidence="7" type="primary">bauA</name>
    <name evidence="7" type="ORF">PVE_R1G0760</name>
</gene>
<dbReference type="EMBL" id="LT599583">
    <property type="protein sequence ID" value="SBW78648.1"/>
    <property type="molecule type" value="Genomic_DNA"/>
</dbReference>
<dbReference type="InterPro" id="IPR015424">
    <property type="entry name" value="PyrdxlP-dep_Trfase"/>
</dbReference>
<dbReference type="FunFam" id="3.40.640.10:FF:000014">
    <property type="entry name" value="Adenosylmethionine-8-amino-7-oxononanoate aminotransferase, probable"/>
    <property type="match status" value="1"/>
</dbReference>
<comment type="similarity">
    <text evidence="2 6">Belongs to the class-III pyridoxal-phosphate-dependent aminotransferase family.</text>
</comment>
<dbReference type="Gene3D" id="3.40.640.10">
    <property type="entry name" value="Type I PLP-dependent aspartate aminotransferase-like (Major domain)"/>
    <property type="match status" value="1"/>
</dbReference>
<evidence type="ECO:0000313" key="7">
    <source>
        <dbReference type="EMBL" id="SBW78648.1"/>
    </source>
</evidence>
<accession>A0A1D3JRH4</accession>
<keyword evidence="7" id="KW-0670">Pyruvate</keyword>
<evidence type="ECO:0000256" key="5">
    <source>
        <dbReference type="ARBA" id="ARBA00022898"/>
    </source>
</evidence>
<dbReference type="PIRSF" id="PIRSF000521">
    <property type="entry name" value="Transaminase_4ab_Lys_Orn"/>
    <property type="match status" value="1"/>
</dbReference>
<dbReference type="GO" id="GO:0030170">
    <property type="term" value="F:pyridoxal phosphate binding"/>
    <property type="evidence" value="ECO:0007669"/>
    <property type="project" value="InterPro"/>
</dbReference>
<dbReference type="EC" id="2.6.1.18" evidence="7"/>
<dbReference type="Pfam" id="PF00202">
    <property type="entry name" value="Aminotran_3"/>
    <property type="match status" value="1"/>
</dbReference>
<evidence type="ECO:0000313" key="8">
    <source>
        <dbReference type="Proteomes" id="UP000245431"/>
    </source>
</evidence>
<evidence type="ECO:0000256" key="3">
    <source>
        <dbReference type="ARBA" id="ARBA00022576"/>
    </source>
</evidence>
<proteinExistence type="inferred from homology"/>
<name>A0A1D3JRH4_PSEVE</name>
<reference evidence="8" key="1">
    <citation type="submission" date="2016-07" db="EMBL/GenBank/DDBJ databases">
        <authorList>
            <person name="Florea S."/>
            <person name="Webb J.S."/>
            <person name="Jaromczyk J."/>
            <person name="Schardl C.L."/>
        </authorList>
    </citation>
    <scope>NUCLEOTIDE SEQUENCE [LARGE SCALE GENOMIC DNA]</scope>
    <source>
        <strain evidence="8">1YdBTEX2</strain>
    </source>
</reference>
<dbReference type="Proteomes" id="UP000245431">
    <property type="component" value="Chromosome PVE_r1"/>
</dbReference>
<dbReference type="PROSITE" id="PS00600">
    <property type="entry name" value="AA_TRANSFER_CLASS_3"/>
    <property type="match status" value="1"/>
</dbReference>
<evidence type="ECO:0000256" key="4">
    <source>
        <dbReference type="ARBA" id="ARBA00022679"/>
    </source>
</evidence>
<keyword evidence="3 7" id="KW-0032">Aminotransferase</keyword>
<dbReference type="RefSeq" id="WP_026139731.1">
    <property type="nucleotide sequence ID" value="NZ_AOUH01000004.1"/>
</dbReference>
<keyword evidence="5 6" id="KW-0663">Pyridoxal phosphate</keyword>
<organism evidence="7 8">
    <name type="scientific">Pseudomonas veronii 1YdBTEX2</name>
    <dbReference type="NCBI Taxonomy" id="1295141"/>
    <lineage>
        <taxon>Bacteria</taxon>
        <taxon>Pseudomonadati</taxon>
        <taxon>Pseudomonadota</taxon>
        <taxon>Gammaproteobacteria</taxon>
        <taxon>Pseudomonadales</taxon>
        <taxon>Pseudomonadaceae</taxon>
        <taxon>Pseudomonas</taxon>
    </lineage>
</organism>
<evidence type="ECO:0000256" key="1">
    <source>
        <dbReference type="ARBA" id="ARBA00001933"/>
    </source>
</evidence>
<dbReference type="InterPro" id="IPR005814">
    <property type="entry name" value="Aminotrans_3"/>
</dbReference>
<dbReference type="SUPFAM" id="SSF53383">
    <property type="entry name" value="PLP-dependent transferases"/>
    <property type="match status" value="1"/>
</dbReference>